<organism evidence="2 3">
    <name type="scientific">Zhihengliuella alba</name>
    <dbReference type="NCBI Taxonomy" id="547018"/>
    <lineage>
        <taxon>Bacteria</taxon>
        <taxon>Bacillati</taxon>
        <taxon>Actinomycetota</taxon>
        <taxon>Actinomycetes</taxon>
        <taxon>Micrococcales</taxon>
        <taxon>Micrococcaceae</taxon>
        <taxon>Zhihengliuella</taxon>
    </lineage>
</organism>
<protein>
    <submittedName>
        <fullName evidence="2">Uncharacterized protein</fullName>
    </submittedName>
</protein>
<dbReference type="EMBL" id="BAABCJ010000002">
    <property type="protein sequence ID" value="GAA3704796.1"/>
    <property type="molecule type" value="Genomic_DNA"/>
</dbReference>
<comment type="caution">
    <text evidence="2">The sequence shown here is derived from an EMBL/GenBank/DDBJ whole genome shotgun (WGS) entry which is preliminary data.</text>
</comment>
<feature type="region of interest" description="Disordered" evidence="1">
    <location>
        <begin position="50"/>
        <end position="72"/>
    </location>
</feature>
<evidence type="ECO:0000313" key="3">
    <source>
        <dbReference type="Proteomes" id="UP001501536"/>
    </source>
</evidence>
<dbReference type="Proteomes" id="UP001501536">
    <property type="component" value="Unassembled WGS sequence"/>
</dbReference>
<reference evidence="3" key="1">
    <citation type="journal article" date="2019" name="Int. J. Syst. Evol. Microbiol.">
        <title>The Global Catalogue of Microorganisms (GCM) 10K type strain sequencing project: providing services to taxonomists for standard genome sequencing and annotation.</title>
        <authorList>
            <consortium name="The Broad Institute Genomics Platform"/>
            <consortium name="The Broad Institute Genome Sequencing Center for Infectious Disease"/>
            <person name="Wu L."/>
            <person name="Ma J."/>
        </authorList>
    </citation>
    <scope>NUCLEOTIDE SEQUENCE [LARGE SCALE GENOMIC DNA]</scope>
    <source>
        <strain evidence="3">JCM 16961</strain>
    </source>
</reference>
<name>A0ABP7DEX6_9MICC</name>
<evidence type="ECO:0000256" key="1">
    <source>
        <dbReference type="SAM" id="MobiDB-lite"/>
    </source>
</evidence>
<feature type="compositionally biased region" description="Gly residues" evidence="1">
    <location>
        <begin position="62"/>
        <end position="72"/>
    </location>
</feature>
<accession>A0ABP7DEX6</accession>
<proteinExistence type="predicted"/>
<evidence type="ECO:0000313" key="2">
    <source>
        <dbReference type="EMBL" id="GAA3704796.1"/>
    </source>
</evidence>
<keyword evidence="3" id="KW-1185">Reference proteome</keyword>
<gene>
    <name evidence="2" type="ORF">GCM10022377_18050</name>
</gene>
<sequence length="72" mass="7770">MLPGMTQRFGQVSSFSLRLMGETEKMFLWRDTPATAGQIQIPTFVIETARRAGPPNADRHPVGGGPGAPTTE</sequence>